<dbReference type="PANTHER" id="PTHR30483">
    <property type="entry name" value="LEUCINE-SPECIFIC-BINDING PROTEIN"/>
    <property type="match status" value="1"/>
</dbReference>
<keyword evidence="9" id="KW-1185">Reference proteome</keyword>
<dbReference type="InterPro" id="IPR000709">
    <property type="entry name" value="Leu_Ile_Val-bd"/>
</dbReference>
<feature type="signal peptide" evidence="6">
    <location>
        <begin position="1"/>
        <end position="23"/>
    </location>
</feature>
<dbReference type="PROSITE" id="PS51257">
    <property type="entry name" value="PROKAR_LIPOPROTEIN"/>
    <property type="match status" value="1"/>
</dbReference>
<reference evidence="8" key="1">
    <citation type="submission" date="2021-05" db="EMBL/GenBank/DDBJ databases">
        <title>Novel Bacillus species.</title>
        <authorList>
            <person name="Liu G."/>
        </authorList>
    </citation>
    <scope>NUCLEOTIDE SEQUENCE</scope>
    <source>
        <strain evidence="8">FJAT-49825</strain>
    </source>
</reference>
<feature type="region of interest" description="Disordered" evidence="5">
    <location>
        <begin position="27"/>
        <end position="48"/>
    </location>
</feature>
<comment type="similarity">
    <text evidence="1">Belongs to the leucine-binding protein family.</text>
</comment>
<dbReference type="GO" id="GO:0006865">
    <property type="term" value="P:amino acid transport"/>
    <property type="evidence" value="ECO:0007669"/>
    <property type="project" value="UniProtKB-KW"/>
</dbReference>
<dbReference type="PANTHER" id="PTHR30483:SF6">
    <property type="entry name" value="PERIPLASMIC BINDING PROTEIN OF ABC TRANSPORTER FOR NATURAL AMINO ACIDS"/>
    <property type="match status" value="1"/>
</dbReference>
<evidence type="ECO:0000256" key="4">
    <source>
        <dbReference type="ARBA" id="ARBA00022970"/>
    </source>
</evidence>
<proteinExistence type="inferred from homology"/>
<dbReference type="SUPFAM" id="SSF53822">
    <property type="entry name" value="Periplasmic binding protein-like I"/>
    <property type="match status" value="1"/>
</dbReference>
<evidence type="ECO:0000256" key="1">
    <source>
        <dbReference type="ARBA" id="ARBA00010062"/>
    </source>
</evidence>
<evidence type="ECO:0000256" key="3">
    <source>
        <dbReference type="ARBA" id="ARBA00022729"/>
    </source>
</evidence>
<dbReference type="RefSeq" id="WP_213119467.1">
    <property type="nucleotide sequence ID" value="NZ_JAGYPF010000004.1"/>
</dbReference>
<organism evidence="8 9">
    <name type="scientific">Neobacillus rhizophilus</name>
    <dbReference type="NCBI Taxonomy" id="2833579"/>
    <lineage>
        <taxon>Bacteria</taxon>
        <taxon>Bacillati</taxon>
        <taxon>Bacillota</taxon>
        <taxon>Bacilli</taxon>
        <taxon>Bacillales</taxon>
        <taxon>Bacillaceae</taxon>
        <taxon>Neobacillus</taxon>
    </lineage>
</organism>
<dbReference type="AlphaFoldDB" id="A0A942UA16"/>
<dbReference type="CDD" id="cd06330">
    <property type="entry name" value="PBP1_As_SBP-like"/>
    <property type="match status" value="1"/>
</dbReference>
<dbReference type="Proteomes" id="UP000679749">
    <property type="component" value="Unassembled WGS sequence"/>
</dbReference>
<feature type="compositionally biased region" description="Polar residues" evidence="5">
    <location>
        <begin position="27"/>
        <end position="39"/>
    </location>
</feature>
<evidence type="ECO:0000256" key="6">
    <source>
        <dbReference type="SAM" id="SignalP"/>
    </source>
</evidence>
<comment type="caution">
    <text evidence="8">The sequence shown here is derived from an EMBL/GenBank/DDBJ whole genome shotgun (WGS) entry which is preliminary data.</text>
</comment>
<keyword evidence="2" id="KW-0813">Transport</keyword>
<keyword evidence="3 6" id="KW-0732">Signal</keyword>
<dbReference type="Gene3D" id="3.40.50.2300">
    <property type="match status" value="2"/>
</dbReference>
<protein>
    <submittedName>
        <fullName evidence="8">ABC transporter substrate-binding protein</fullName>
    </submittedName>
</protein>
<dbReference type="InterPro" id="IPR051010">
    <property type="entry name" value="BCAA_transport"/>
</dbReference>
<dbReference type="InterPro" id="IPR028082">
    <property type="entry name" value="Peripla_BP_I"/>
</dbReference>
<dbReference type="Pfam" id="PF13458">
    <property type="entry name" value="Peripla_BP_6"/>
    <property type="match status" value="1"/>
</dbReference>
<evidence type="ECO:0000313" key="8">
    <source>
        <dbReference type="EMBL" id="MBS4214968.1"/>
    </source>
</evidence>
<evidence type="ECO:0000313" key="9">
    <source>
        <dbReference type="Proteomes" id="UP000679749"/>
    </source>
</evidence>
<accession>A0A942UA16</accession>
<sequence>MKKFGMKSLILFFMLALVLSGCASKETATSKNGSSSSKDNPAKSKESTNGDTIKIGFIGALSGSVGAVGQDMKKGGELAVEMINEKGGINGKKVELVSKDTKGNPKDGIQAVRDLTQQGVKLFTGVVSSGVALAIPPVLEQENAIVMTTAAGADEITGKNFNRHVFRVSDNAYMRNTSAANLFYKKYPNLNNWANFSPDYAYGHASWDAFNNQMKKINPKYKVVKDSWPKFGATDYKNEIASILAAKPDAVFSSLYSADAITMSKQAKPYDFFKQIGLFVLNSNEGDISSALGKDMHPEWSGVHYYAEAYDNALNKEFVERFKQKFGAEPNGYNSETYVSIFAYKQAMEKSNSMDTDTLIKTLEGMKFDSVTGQREFRKEDHQAIKDIVWVKVEPDNSDKGWKVTEIEIVPGAEVMPPLN</sequence>
<name>A0A942UA16_9BACI</name>
<keyword evidence="4" id="KW-0029">Amino-acid transport</keyword>
<feature type="chain" id="PRO_5038624814" evidence="6">
    <location>
        <begin position="24"/>
        <end position="420"/>
    </location>
</feature>
<dbReference type="InterPro" id="IPR028081">
    <property type="entry name" value="Leu-bd"/>
</dbReference>
<evidence type="ECO:0000256" key="2">
    <source>
        <dbReference type="ARBA" id="ARBA00022448"/>
    </source>
</evidence>
<gene>
    <name evidence="8" type="ORF">KHA99_21205</name>
</gene>
<evidence type="ECO:0000256" key="5">
    <source>
        <dbReference type="SAM" id="MobiDB-lite"/>
    </source>
</evidence>
<dbReference type="PRINTS" id="PR00337">
    <property type="entry name" value="LEUILEVALBP"/>
</dbReference>
<dbReference type="EMBL" id="JAGYPF010000004">
    <property type="protein sequence ID" value="MBS4214968.1"/>
    <property type="molecule type" value="Genomic_DNA"/>
</dbReference>
<evidence type="ECO:0000259" key="7">
    <source>
        <dbReference type="Pfam" id="PF13458"/>
    </source>
</evidence>
<feature type="domain" description="Leucine-binding protein" evidence="7">
    <location>
        <begin position="52"/>
        <end position="394"/>
    </location>
</feature>